<proteinExistence type="predicted"/>
<keyword evidence="2" id="KW-1185">Reference proteome</keyword>
<sequence length="162" mass="17291">MATSNLGCVVVAVDSREESMKALRWALDNLRLGPAAAGAAAADPGFLIILHVQHPLSIATSLNPGSIPSGGPSDVEAHQQRTTDAIFKRALDMCADRNVTVRTEVMIGDPKVMICKATVTLYADLLVIGRHSIRPISWMFLGSVSKYCVNHVSCPVLVIKGI</sequence>
<dbReference type="InterPro" id="IPR014729">
    <property type="entry name" value="Rossmann-like_a/b/a_fold"/>
</dbReference>
<dbReference type="RefSeq" id="XP_020110247.1">
    <property type="nucleotide sequence ID" value="XM_020254658.1"/>
</dbReference>
<organism evidence="2 3">
    <name type="scientific">Ananas comosus</name>
    <name type="common">Pineapple</name>
    <name type="synonym">Ananas ananas</name>
    <dbReference type="NCBI Taxonomy" id="4615"/>
    <lineage>
        <taxon>Eukaryota</taxon>
        <taxon>Viridiplantae</taxon>
        <taxon>Streptophyta</taxon>
        <taxon>Embryophyta</taxon>
        <taxon>Tracheophyta</taxon>
        <taxon>Spermatophyta</taxon>
        <taxon>Magnoliopsida</taxon>
        <taxon>Liliopsida</taxon>
        <taxon>Poales</taxon>
        <taxon>Bromeliaceae</taxon>
        <taxon>Bromelioideae</taxon>
        <taxon>Ananas</taxon>
    </lineage>
</organism>
<dbReference type="Pfam" id="PF00582">
    <property type="entry name" value="Usp"/>
    <property type="match status" value="1"/>
</dbReference>
<gene>
    <name evidence="3" type="primary">LOC109725464</name>
</gene>
<dbReference type="InterPro" id="IPR006015">
    <property type="entry name" value="Universal_stress_UspA"/>
</dbReference>
<dbReference type="Gene3D" id="3.40.50.620">
    <property type="entry name" value="HUPs"/>
    <property type="match status" value="1"/>
</dbReference>
<dbReference type="PRINTS" id="PR01438">
    <property type="entry name" value="UNVRSLSTRESS"/>
</dbReference>
<evidence type="ECO:0000313" key="2">
    <source>
        <dbReference type="Proteomes" id="UP000515123"/>
    </source>
</evidence>
<dbReference type="PANTHER" id="PTHR31964">
    <property type="entry name" value="ADENINE NUCLEOTIDE ALPHA HYDROLASES-LIKE SUPERFAMILY PROTEIN"/>
    <property type="match status" value="1"/>
</dbReference>
<dbReference type="AlphaFoldDB" id="A0A6P5GR08"/>
<dbReference type="Proteomes" id="UP000515123">
    <property type="component" value="Linkage group 20"/>
</dbReference>
<protein>
    <submittedName>
        <fullName evidence="3">Uncharacterized protein LOC109725464 isoform X1</fullName>
    </submittedName>
</protein>
<dbReference type="OrthoDB" id="843225at2759"/>
<dbReference type="GeneID" id="109725464"/>
<dbReference type="PANTHER" id="PTHR31964:SF122">
    <property type="entry name" value="OS02G0760500 PROTEIN"/>
    <property type="match status" value="1"/>
</dbReference>
<reference evidence="3" key="2">
    <citation type="submission" date="2025-08" db="UniProtKB">
        <authorList>
            <consortium name="RefSeq"/>
        </authorList>
    </citation>
    <scope>IDENTIFICATION</scope>
    <source>
        <tissue evidence="3">Leaf</tissue>
    </source>
</reference>
<name>A0A6P5GR08_ANACO</name>
<reference evidence="2" key="1">
    <citation type="journal article" date="2015" name="Nat. Genet.">
        <title>The pineapple genome and the evolution of CAM photosynthesis.</title>
        <authorList>
            <person name="Ming R."/>
            <person name="VanBuren R."/>
            <person name="Wai C.M."/>
            <person name="Tang H."/>
            <person name="Schatz M.C."/>
            <person name="Bowers J.E."/>
            <person name="Lyons E."/>
            <person name="Wang M.L."/>
            <person name="Chen J."/>
            <person name="Biggers E."/>
            <person name="Zhang J."/>
            <person name="Huang L."/>
            <person name="Zhang L."/>
            <person name="Miao W."/>
            <person name="Zhang J."/>
            <person name="Ye Z."/>
            <person name="Miao C."/>
            <person name="Lin Z."/>
            <person name="Wang H."/>
            <person name="Zhou H."/>
            <person name="Yim W.C."/>
            <person name="Priest H.D."/>
            <person name="Zheng C."/>
            <person name="Woodhouse M."/>
            <person name="Edger P.P."/>
            <person name="Guyot R."/>
            <person name="Guo H.B."/>
            <person name="Guo H."/>
            <person name="Zheng G."/>
            <person name="Singh R."/>
            <person name="Sharma A."/>
            <person name="Min X."/>
            <person name="Zheng Y."/>
            <person name="Lee H."/>
            <person name="Gurtowski J."/>
            <person name="Sedlazeck F.J."/>
            <person name="Harkess A."/>
            <person name="McKain M.R."/>
            <person name="Liao Z."/>
            <person name="Fang J."/>
            <person name="Liu J."/>
            <person name="Zhang X."/>
            <person name="Zhang Q."/>
            <person name="Hu W."/>
            <person name="Qin Y."/>
            <person name="Wang K."/>
            <person name="Chen L.Y."/>
            <person name="Shirley N."/>
            <person name="Lin Y.R."/>
            <person name="Liu L.Y."/>
            <person name="Hernandez A.G."/>
            <person name="Wright C.L."/>
            <person name="Bulone V."/>
            <person name="Tuskan G.A."/>
            <person name="Heath K."/>
            <person name="Zee F."/>
            <person name="Moore P.H."/>
            <person name="Sunkar R."/>
            <person name="Leebens-Mack J.H."/>
            <person name="Mockler T."/>
            <person name="Bennetzen J.L."/>
            <person name="Freeling M."/>
            <person name="Sankoff D."/>
            <person name="Paterson A.H."/>
            <person name="Zhu X."/>
            <person name="Yang X."/>
            <person name="Smith J.A."/>
            <person name="Cushman J.C."/>
            <person name="Paull R.E."/>
            <person name="Yu Q."/>
        </authorList>
    </citation>
    <scope>NUCLEOTIDE SEQUENCE [LARGE SCALE GENOMIC DNA]</scope>
    <source>
        <strain evidence="2">cv. F153</strain>
    </source>
</reference>
<dbReference type="CDD" id="cd23659">
    <property type="entry name" value="USP_At3g01520-like"/>
    <property type="match status" value="1"/>
</dbReference>
<dbReference type="InterPro" id="IPR006016">
    <property type="entry name" value="UspA"/>
</dbReference>
<accession>A0A6P5GR08</accession>
<dbReference type="SUPFAM" id="SSF52402">
    <property type="entry name" value="Adenine nucleotide alpha hydrolases-like"/>
    <property type="match status" value="1"/>
</dbReference>
<evidence type="ECO:0000313" key="3">
    <source>
        <dbReference type="RefSeq" id="XP_020110247.1"/>
    </source>
</evidence>
<feature type="domain" description="UspA" evidence="1">
    <location>
        <begin position="9"/>
        <end position="160"/>
    </location>
</feature>
<evidence type="ECO:0000259" key="1">
    <source>
        <dbReference type="Pfam" id="PF00582"/>
    </source>
</evidence>